<evidence type="ECO:0008006" key="3">
    <source>
        <dbReference type="Google" id="ProtNLM"/>
    </source>
</evidence>
<dbReference type="InterPro" id="IPR002514">
    <property type="entry name" value="Transposase_8"/>
</dbReference>
<reference evidence="1 2" key="1">
    <citation type="submission" date="2019-02" db="EMBL/GenBank/DDBJ databases">
        <title>Draft genome sequence of Amycolatopsis sp. 8-3EHSu isolated from roots of Suaeda maritima.</title>
        <authorList>
            <person name="Duangmal K."/>
            <person name="Chantavorakit T."/>
        </authorList>
    </citation>
    <scope>NUCLEOTIDE SEQUENCE [LARGE SCALE GENOMIC DNA]</scope>
    <source>
        <strain evidence="1 2">8-3EHSu</strain>
    </source>
</reference>
<protein>
    <recommendedName>
        <fullName evidence="3">Transposase</fullName>
    </recommendedName>
</protein>
<accession>A0A4Q7JEG9</accession>
<dbReference type="InterPro" id="IPR009057">
    <property type="entry name" value="Homeodomain-like_sf"/>
</dbReference>
<organism evidence="1 2">
    <name type="scientific">Amycolatopsis suaedae</name>
    <dbReference type="NCBI Taxonomy" id="2510978"/>
    <lineage>
        <taxon>Bacteria</taxon>
        <taxon>Bacillati</taxon>
        <taxon>Actinomycetota</taxon>
        <taxon>Actinomycetes</taxon>
        <taxon>Pseudonocardiales</taxon>
        <taxon>Pseudonocardiaceae</taxon>
        <taxon>Amycolatopsis</taxon>
    </lineage>
</organism>
<dbReference type="AlphaFoldDB" id="A0A4Q7JEG9"/>
<dbReference type="Gene3D" id="1.10.10.60">
    <property type="entry name" value="Homeodomain-like"/>
    <property type="match status" value="1"/>
</dbReference>
<comment type="caution">
    <text evidence="1">The sequence shown here is derived from an EMBL/GenBank/DDBJ whole genome shotgun (WGS) entry which is preliminary data.</text>
</comment>
<gene>
    <name evidence="1" type="ORF">EWH70_02100</name>
</gene>
<dbReference type="GO" id="GO:0006313">
    <property type="term" value="P:DNA transposition"/>
    <property type="evidence" value="ECO:0007669"/>
    <property type="project" value="InterPro"/>
</dbReference>
<keyword evidence="2" id="KW-1185">Reference proteome</keyword>
<dbReference type="RefSeq" id="WP_130473458.1">
    <property type="nucleotide sequence ID" value="NZ_SFCC01000001.1"/>
</dbReference>
<dbReference type="SUPFAM" id="SSF46689">
    <property type="entry name" value="Homeodomain-like"/>
    <property type="match status" value="1"/>
</dbReference>
<dbReference type="Proteomes" id="UP000292003">
    <property type="component" value="Unassembled WGS sequence"/>
</dbReference>
<evidence type="ECO:0000313" key="2">
    <source>
        <dbReference type="Proteomes" id="UP000292003"/>
    </source>
</evidence>
<evidence type="ECO:0000313" key="1">
    <source>
        <dbReference type="EMBL" id="RZQ65889.1"/>
    </source>
</evidence>
<proteinExistence type="predicted"/>
<dbReference type="GO" id="GO:0004803">
    <property type="term" value="F:transposase activity"/>
    <property type="evidence" value="ECO:0007669"/>
    <property type="project" value="InterPro"/>
</dbReference>
<dbReference type="Pfam" id="PF01527">
    <property type="entry name" value="HTH_Tnp_1"/>
    <property type="match status" value="1"/>
</dbReference>
<dbReference type="GO" id="GO:0003677">
    <property type="term" value="F:DNA binding"/>
    <property type="evidence" value="ECO:0007669"/>
    <property type="project" value="InterPro"/>
</dbReference>
<dbReference type="OrthoDB" id="3699740at2"/>
<name>A0A4Q7JEG9_9PSEU</name>
<dbReference type="EMBL" id="SFCC01000001">
    <property type="protein sequence ID" value="RZQ65889.1"/>
    <property type="molecule type" value="Genomic_DNA"/>
</dbReference>
<sequence length="76" mass="8542">MPKPYPPEFRRRALDLLEAGRSVRDVAASLGIAESCLHRWKSRDLLDRGVKSPTPEQVESAALAEARRGSWSWRPG</sequence>